<comment type="caution">
    <text evidence="1">The sequence shown here is derived from an EMBL/GenBank/DDBJ whole genome shotgun (WGS) entry which is preliminary data.</text>
</comment>
<proteinExistence type="predicted"/>
<dbReference type="AlphaFoldDB" id="A0A7X0HLH1"/>
<dbReference type="Proteomes" id="UP000540423">
    <property type="component" value="Unassembled WGS sequence"/>
</dbReference>
<dbReference type="RefSeq" id="WP_185036379.1">
    <property type="nucleotide sequence ID" value="NZ_BNBN01000047.1"/>
</dbReference>
<accession>A0A7X0HLH1</accession>
<dbReference type="EMBL" id="JACHEM010000031">
    <property type="protein sequence ID" value="MBB6439892.1"/>
    <property type="molecule type" value="Genomic_DNA"/>
</dbReference>
<evidence type="ECO:0000313" key="2">
    <source>
        <dbReference type="Proteomes" id="UP000540423"/>
    </source>
</evidence>
<organism evidence="1 2">
    <name type="scientific">Streptomyces candidus</name>
    <dbReference type="NCBI Taxonomy" id="67283"/>
    <lineage>
        <taxon>Bacteria</taxon>
        <taxon>Bacillati</taxon>
        <taxon>Actinomycetota</taxon>
        <taxon>Actinomycetes</taxon>
        <taxon>Kitasatosporales</taxon>
        <taxon>Streptomycetaceae</taxon>
        <taxon>Streptomyces</taxon>
    </lineage>
</organism>
<sequence>MAHYQHDGHWFDLTCTYVDTAGVEWRWTGKWTDGAPPEPLMQSTYHGKFDADSAVPLPTVYRDHGPLIKVLAPVSAAALRAALLGPSSGYVATTAAGFTETFAAFEARIIPRGTRNA</sequence>
<dbReference type="NCBIfam" id="NF038082">
    <property type="entry name" value="phiSA1p31"/>
    <property type="match status" value="1"/>
</dbReference>
<reference evidence="1 2" key="1">
    <citation type="submission" date="2020-08" db="EMBL/GenBank/DDBJ databases">
        <title>Genomic Encyclopedia of Type Strains, Phase IV (KMG-IV): sequencing the most valuable type-strain genomes for metagenomic binning, comparative biology and taxonomic classification.</title>
        <authorList>
            <person name="Goeker M."/>
        </authorList>
    </citation>
    <scope>NUCLEOTIDE SEQUENCE [LARGE SCALE GENOMIC DNA]</scope>
    <source>
        <strain evidence="1 2">DSM 40141</strain>
    </source>
</reference>
<keyword evidence="2" id="KW-1185">Reference proteome</keyword>
<protein>
    <submittedName>
        <fullName evidence="1">Uncharacterized protein</fullName>
    </submittedName>
</protein>
<gene>
    <name evidence="1" type="ORF">HNQ79_006404</name>
</gene>
<name>A0A7X0HLH1_9ACTN</name>
<evidence type="ECO:0000313" key="1">
    <source>
        <dbReference type="EMBL" id="MBB6439892.1"/>
    </source>
</evidence>